<comment type="caution">
    <text evidence="1">The sequence shown here is derived from an EMBL/GenBank/DDBJ whole genome shotgun (WGS) entry which is preliminary data.</text>
</comment>
<evidence type="ECO:0000313" key="2">
    <source>
        <dbReference type="Proteomes" id="UP000784294"/>
    </source>
</evidence>
<dbReference type="EMBL" id="CAAALY010000500">
    <property type="protein sequence ID" value="VEL06843.1"/>
    <property type="molecule type" value="Genomic_DNA"/>
</dbReference>
<organism evidence="1 2">
    <name type="scientific">Protopolystoma xenopodis</name>
    <dbReference type="NCBI Taxonomy" id="117903"/>
    <lineage>
        <taxon>Eukaryota</taxon>
        <taxon>Metazoa</taxon>
        <taxon>Spiralia</taxon>
        <taxon>Lophotrochozoa</taxon>
        <taxon>Platyhelminthes</taxon>
        <taxon>Monogenea</taxon>
        <taxon>Polyopisthocotylea</taxon>
        <taxon>Polystomatidea</taxon>
        <taxon>Polystomatidae</taxon>
        <taxon>Protopolystoma</taxon>
    </lineage>
</organism>
<evidence type="ECO:0000313" key="1">
    <source>
        <dbReference type="EMBL" id="VEL06843.1"/>
    </source>
</evidence>
<reference evidence="1" key="1">
    <citation type="submission" date="2018-11" db="EMBL/GenBank/DDBJ databases">
        <authorList>
            <consortium name="Pathogen Informatics"/>
        </authorList>
    </citation>
    <scope>NUCLEOTIDE SEQUENCE</scope>
</reference>
<protein>
    <submittedName>
        <fullName evidence="1">Uncharacterized protein</fullName>
    </submittedName>
</protein>
<sequence length="305" mass="34534">MVRPNALSAHFFTGIHIIPQLSHVSVPSISFQQADVRDSYRGRRRRMVGEIERERECNCVHHFRLRTIPGPLGRSMARAQSDCLISFSRHSQDGSPDLRLSVHRRLASDRSLRSASSVCPSLRAALCLDRSIGRFLPFPVRLAALEAMADRRISTVGQVDGKRNRSSRQSLHPSASRIATWLEAMKPHCLVAPERHVYLISRLCWQHRDLDCDCYCECECDFALLKKNPLCSHMAKARSVDTHFIHSTFYLEALPSPNRLGRLRESNAVVMARVSESSFSISLAPTCCNVAKWEYRNPILSKANL</sequence>
<dbReference type="Proteomes" id="UP000784294">
    <property type="component" value="Unassembled WGS sequence"/>
</dbReference>
<accession>A0A448WA78</accession>
<name>A0A448WA78_9PLAT</name>
<proteinExistence type="predicted"/>
<gene>
    <name evidence="1" type="ORF">PXEA_LOCUS283</name>
</gene>
<dbReference type="AlphaFoldDB" id="A0A448WA78"/>
<keyword evidence="2" id="KW-1185">Reference proteome</keyword>